<evidence type="ECO:0000256" key="2">
    <source>
        <dbReference type="ARBA" id="ARBA00022827"/>
    </source>
</evidence>
<evidence type="ECO:0000256" key="3">
    <source>
        <dbReference type="ARBA" id="ARBA00023002"/>
    </source>
</evidence>
<evidence type="ECO:0000313" key="7">
    <source>
        <dbReference type="Proteomes" id="UP000541444"/>
    </source>
</evidence>
<keyword evidence="4" id="KW-0472">Membrane</keyword>
<accession>A0A7J7MED8</accession>
<proteinExistence type="predicted"/>
<dbReference type="GO" id="GO:0016174">
    <property type="term" value="F:NAD(P)H oxidase H2O2-forming activity"/>
    <property type="evidence" value="ECO:0007669"/>
    <property type="project" value="TreeGrafter"/>
</dbReference>
<dbReference type="GO" id="GO:0005886">
    <property type="term" value="C:plasma membrane"/>
    <property type="evidence" value="ECO:0007669"/>
    <property type="project" value="TreeGrafter"/>
</dbReference>
<dbReference type="InterPro" id="IPR017927">
    <property type="entry name" value="FAD-bd_FR_type"/>
</dbReference>
<dbReference type="InterPro" id="IPR050369">
    <property type="entry name" value="RBOH/FRE"/>
</dbReference>
<dbReference type="Pfam" id="PF08022">
    <property type="entry name" value="FAD_binding_8"/>
    <property type="match status" value="1"/>
</dbReference>
<keyword evidence="4" id="KW-0812">Transmembrane</keyword>
<dbReference type="InterPro" id="IPR013121">
    <property type="entry name" value="Fe_red_NAD-bd_6"/>
</dbReference>
<dbReference type="CDD" id="cd06186">
    <property type="entry name" value="NOX_Duox_like_FAD_NADP"/>
    <property type="match status" value="1"/>
</dbReference>
<dbReference type="OrthoDB" id="1739548at2759"/>
<dbReference type="Pfam" id="PF08030">
    <property type="entry name" value="NAD_binding_6"/>
    <property type="match status" value="1"/>
</dbReference>
<gene>
    <name evidence="6" type="ORF">GIB67_036577</name>
</gene>
<dbReference type="PANTHER" id="PTHR11972:SF44">
    <property type="entry name" value="RESPIRATORY BURST OXIDASE HOMOLOG PROTEIN E"/>
    <property type="match status" value="1"/>
</dbReference>
<evidence type="ECO:0000313" key="6">
    <source>
        <dbReference type="EMBL" id="KAF6153231.1"/>
    </source>
</evidence>
<dbReference type="AlphaFoldDB" id="A0A7J7MED8"/>
<sequence>MITTFVDICRADSNEDGRIIREEVQEYNLILILIMLNASANKLSKLKEQAQEYASLIMEELEPENLKYIEVSLEYKISSKDGTYLAILLCQNTLTWLRSTRVRLFVPFDDNINFHKVSVLPGSVFSLVMSKPNGFKYRSGQYIFLQCLTISPFEWHPFSITSTFGNDDLNIRIRTVRDWIKELKQVFTKTHGGSPTKVDRDKYHDPERTQKYNNLPKLLVNGPYGAPAQDYKNYDVLLLVGLGIGATPFISILRDLLSNIKNMEDQT</sequence>
<dbReference type="PROSITE" id="PS51384">
    <property type="entry name" value="FAD_FR"/>
    <property type="match status" value="1"/>
</dbReference>
<dbReference type="EMBL" id="JACGCM010001570">
    <property type="protein sequence ID" value="KAF6153231.1"/>
    <property type="molecule type" value="Genomic_DNA"/>
</dbReference>
<dbReference type="PRINTS" id="PR00466">
    <property type="entry name" value="GP91PHOX"/>
</dbReference>
<evidence type="ECO:0000256" key="1">
    <source>
        <dbReference type="ARBA" id="ARBA00022630"/>
    </source>
</evidence>
<reference evidence="6 7" key="1">
    <citation type="journal article" date="2020" name="IScience">
        <title>Genome Sequencing of the Endangered Kingdonia uniflora (Circaeasteraceae, Ranunculales) Reveals Potential Mechanisms of Evolutionary Specialization.</title>
        <authorList>
            <person name="Sun Y."/>
            <person name="Deng T."/>
            <person name="Zhang A."/>
            <person name="Moore M.J."/>
            <person name="Landis J.B."/>
            <person name="Lin N."/>
            <person name="Zhang H."/>
            <person name="Zhang X."/>
            <person name="Huang J."/>
            <person name="Zhang X."/>
            <person name="Sun H."/>
            <person name="Wang H."/>
        </authorList>
    </citation>
    <scope>NUCLEOTIDE SEQUENCE [LARGE SCALE GENOMIC DNA]</scope>
    <source>
        <strain evidence="6">TB1705</strain>
        <tissue evidence="6">Leaf</tissue>
    </source>
</reference>
<dbReference type="Gene3D" id="3.40.50.80">
    <property type="entry name" value="Nucleotide-binding domain of ferredoxin-NADP reductase (FNR) module"/>
    <property type="match status" value="1"/>
</dbReference>
<keyword evidence="4" id="KW-1133">Transmembrane helix</keyword>
<keyword evidence="3" id="KW-0560">Oxidoreductase</keyword>
<feature type="domain" description="FAD-binding FR-type" evidence="5">
    <location>
        <begin position="101"/>
        <end position="230"/>
    </location>
</feature>
<keyword evidence="1" id="KW-0285">Flavoprotein</keyword>
<dbReference type="InterPro" id="IPR000778">
    <property type="entry name" value="Cyt_b245_heavy_chain"/>
</dbReference>
<keyword evidence="2" id="KW-0274">FAD</keyword>
<feature type="non-terminal residue" evidence="6">
    <location>
        <position position="1"/>
    </location>
</feature>
<evidence type="ECO:0000259" key="5">
    <source>
        <dbReference type="PROSITE" id="PS51384"/>
    </source>
</evidence>
<dbReference type="Proteomes" id="UP000541444">
    <property type="component" value="Unassembled WGS sequence"/>
</dbReference>
<organism evidence="6 7">
    <name type="scientific">Kingdonia uniflora</name>
    <dbReference type="NCBI Taxonomy" id="39325"/>
    <lineage>
        <taxon>Eukaryota</taxon>
        <taxon>Viridiplantae</taxon>
        <taxon>Streptophyta</taxon>
        <taxon>Embryophyta</taxon>
        <taxon>Tracheophyta</taxon>
        <taxon>Spermatophyta</taxon>
        <taxon>Magnoliopsida</taxon>
        <taxon>Ranunculales</taxon>
        <taxon>Circaeasteraceae</taxon>
        <taxon>Kingdonia</taxon>
    </lineage>
</organism>
<name>A0A7J7MED8_9MAGN</name>
<dbReference type="SUPFAM" id="SSF63380">
    <property type="entry name" value="Riboflavin synthase domain-like"/>
    <property type="match status" value="1"/>
</dbReference>
<dbReference type="InterPro" id="IPR039261">
    <property type="entry name" value="FNR_nucleotide-bd"/>
</dbReference>
<feature type="transmembrane region" description="Helical" evidence="4">
    <location>
        <begin position="236"/>
        <end position="253"/>
    </location>
</feature>
<dbReference type="InterPro" id="IPR017938">
    <property type="entry name" value="Riboflavin_synthase-like_b-brl"/>
</dbReference>
<dbReference type="SUPFAM" id="SSF52343">
    <property type="entry name" value="Ferredoxin reductase-like, C-terminal NADP-linked domain"/>
    <property type="match status" value="1"/>
</dbReference>
<comment type="caution">
    <text evidence="6">The sequence shown here is derived from an EMBL/GenBank/DDBJ whole genome shotgun (WGS) entry which is preliminary data.</text>
</comment>
<dbReference type="PANTHER" id="PTHR11972">
    <property type="entry name" value="NADPH OXIDASE"/>
    <property type="match status" value="1"/>
</dbReference>
<protein>
    <recommendedName>
        <fullName evidence="5">FAD-binding FR-type domain-containing protein</fullName>
    </recommendedName>
</protein>
<keyword evidence="7" id="KW-1185">Reference proteome</keyword>
<dbReference type="Gene3D" id="2.40.30.10">
    <property type="entry name" value="Translation factors"/>
    <property type="match status" value="1"/>
</dbReference>
<dbReference type="InterPro" id="IPR013112">
    <property type="entry name" value="FAD-bd_8"/>
</dbReference>
<evidence type="ECO:0000256" key="4">
    <source>
        <dbReference type="SAM" id="Phobius"/>
    </source>
</evidence>